<evidence type="ECO:0000313" key="2">
    <source>
        <dbReference type="EnsemblMetazoa" id="AMAM022401-PA"/>
    </source>
</evidence>
<feature type="region of interest" description="Disordered" evidence="1">
    <location>
        <begin position="181"/>
        <end position="212"/>
    </location>
</feature>
<evidence type="ECO:0000256" key="1">
    <source>
        <dbReference type="SAM" id="MobiDB-lite"/>
    </source>
</evidence>
<sequence length="299" mass="32197">MITVGDNRALRATQSYRQSKTMVAFDRETTVNEDLPQRLVAAAAAAATAVSPSPIVLLGQQEDHQRQNARKQQEHHQASSNQSRSSSASSASVSSSPASSPHSRTSPLSRLERRRVKRKSITRTSLFNQSPVTGLASSAIAAALEASSVAAVPGSSPGGLLGLSANRRVAEVLYNGRTAEGSNGALLLSNNQHDRSSDDAQNEAASDEDFDHGIKTKKKKTVKNNRLSVINTKLLQEYQQERQTKLQTLDKMLSERIYDRKKYLNSPTGSSGGASAVGSSTSASAFYEKYRNGASEYIK</sequence>
<dbReference type="AlphaFoldDB" id="A0A182T9K2"/>
<reference evidence="2" key="2">
    <citation type="submission" date="2020-05" db="UniProtKB">
        <authorList>
            <consortium name="EnsemblMetazoa"/>
        </authorList>
    </citation>
    <scope>IDENTIFICATION</scope>
    <source>
        <strain evidence="2">maculatus3</strain>
    </source>
</reference>
<protein>
    <submittedName>
        <fullName evidence="2">Uncharacterized protein</fullName>
    </submittedName>
</protein>
<feature type="region of interest" description="Disordered" evidence="1">
    <location>
        <begin position="62"/>
        <end position="123"/>
    </location>
</feature>
<feature type="compositionally biased region" description="Basic and acidic residues" evidence="1">
    <location>
        <begin position="62"/>
        <end position="77"/>
    </location>
</feature>
<name>A0A182T9K2_9DIPT</name>
<evidence type="ECO:0000313" key="3">
    <source>
        <dbReference type="Proteomes" id="UP000075901"/>
    </source>
</evidence>
<feature type="compositionally biased region" description="Low complexity" evidence="1">
    <location>
        <begin position="78"/>
        <end position="106"/>
    </location>
</feature>
<dbReference type="Proteomes" id="UP000075901">
    <property type="component" value="Unassembled WGS sequence"/>
</dbReference>
<reference evidence="3" key="1">
    <citation type="submission" date="2013-09" db="EMBL/GenBank/DDBJ databases">
        <title>The Genome Sequence of Anopheles maculatus species B.</title>
        <authorList>
            <consortium name="The Broad Institute Genomics Platform"/>
            <person name="Neafsey D.E."/>
            <person name="Besansky N."/>
            <person name="Howell P."/>
            <person name="Walton C."/>
            <person name="Young S.K."/>
            <person name="Zeng Q."/>
            <person name="Gargeya S."/>
            <person name="Fitzgerald M."/>
            <person name="Haas B."/>
            <person name="Abouelleil A."/>
            <person name="Allen A.W."/>
            <person name="Alvarado L."/>
            <person name="Arachchi H.M."/>
            <person name="Berlin A.M."/>
            <person name="Chapman S.B."/>
            <person name="Gainer-Dewar J."/>
            <person name="Goldberg J."/>
            <person name="Griggs A."/>
            <person name="Gujja S."/>
            <person name="Hansen M."/>
            <person name="Howarth C."/>
            <person name="Imamovic A."/>
            <person name="Ireland A."/>
            <person name="Larimer J."/>
            <person name="McCowan C."/>
            <person name="Murphy C."/>
            <person name="Pearson M."/>
            <person name="Poon T.W."/>
            <person name="Priest M."/>
            <person name="Roberts A."/>
            <person name="Saif S."/>
            <person name="Shea T."/>
            <person name="Sisk P."/>
            <person name="Sykes S."/>
            <person name="Wortman J."/>
            <person name="Nusbaum C."/>
            <person name="Birren B."/>
        </authorList>
    </citation>
    <scope>NUCLEOTIDE SEQUENCE [LARGE SCALE GENOMIC DNA]</scope>
    <source>
        <strain evidence="3">maculatus3</strain>
    </source>
</reference>
<feature type="compositionally biased region" description="Basic residues" evidence="1">
    <location>
        <begin position="112"/>
        <end position="121"/>
    </location>
</feature>
<keyword evidence="3" id="KW-1185">Reference proteome</keyword>
<dbReference type="VEuPathDB" id="VectorBase:AMAM022401"/>
<dbReference type="EnsemblMetazoa" id="AMAM022401-RA">
    <property type="protein sequence ID" value="AMAM022401-PA"/>
    <property type="gene ID" value="AMAM022401"/>
</dbReference>
<accession>A0A182T9K2</accession>
<proteinExistence type="predicted"/>
<organism evidence="2 3">
    <name type="scientific">Anopheles maculatus</name>
    <dbReference type="NCBI Taxonomy" id="74869"/>
    <lineage>
        <taxon>Eukaryota</taxon>
        <taxon>Metazoa</taxon>
        <taxon>Ecdysozoa</taxon>
        <taxon>Arthropoda</taxon>
        <taxon>Hexapoda</taxon>
        <taxon>Insecta</taxon>
        <taxon>Pterygota</taxon>
        <taxon>Neoptera</taxon>
        <taxon>Endopterygota</taxon>
        <taxon>Diptera</taxon>
        <taxon>Nematocera</taxon>
        <taxon>Culicoidea</taxon>
        <taxon>Culicidae</taxon>
        <taxon>Anophelinae</taxon>
        <taxon>Anopheles</taxon>
        <taxon>Anopheles maculatus group</taxon>
    </lineage>
</organism>